<dbReference type="EMBL" id="KZ826384">
    <property type="protein sequence ID" value="PYI03167.1"/>
    <property type="molecule type" value="Genomic_DNA"/>
</dbReference>
<evidence type="ECO:0008006" key="4">
    <source>
        <dbReference type="Google" id="ProtNLM"/>
    </source>
</evidence>
<feature type="signal peptide" evidence="1">
    <location>
        <begin position="1"/>
        <end position="19"/>
    </location>
</feature>
<dbReference type="OrthoDB" id="5308323at2759"/>
<sequence>MKTFTPIATLALLASMALASPTPVDLVARACTTISPSTIDVLDSANPNTPSTGQHFSLARTATANTKVSALTFTGIPNDATGCMLTIDIPALTQPIAQGANQADIWSTDPWDSNSPPTWNNQPNKREMVGTYQFPNTPTSTPAHTIIASNTCSTTMSWLALLSTWQTTSGTVDFQNSIAGTNPTGFSLVYNC</sequence>
<keyword evidence="3" id="KW-1185">Reference proteome</keyword>
<name>A0A319DZM5_ASPSB</name>
<dbReference type="STRING" id="1448318.A0A319DZM5"/>
<organism evidence="2 3">
    <name type="scientific">Aspergillus sclerotiicarbonarius (strain CBS 121057 / IBT 28362)</name>
    <dbReference type="NCBI Taxonomy" id="1448318"/>
    <lineage>
        <taxon>Eukaryota</taxon>
        <taxon>Fungi</taxon>
        <taxon>Dikarya</taxon>
        <taxon>Ascomycota</taxon>
        <taxon>Pezizomycotina</taxon>
        <taxon>Eurotiomycetes</taxon>
        <taxon>Eurotiomycetidae</taxon>
        <taxon>Eurotiales</taxon>
        <taxon>Aspergillaceae</taxon>
        <taxon>Aspergillus</taxon>
        <taxon>Aspergillus subgen. Circumdati</taxon>
    </lineage>
</organism>
<evidence type="ECO:0000313" key="3">
    <source>
        <dbReference type="Proteomes" id="UP000248423"/>
    </source>
</evidence>
<proteinExistence type="predicted"/>
<protein>
    <recommendedName>
        <fullName evidence="4">Ubiquitin 3 binding protein But2 C-terminal domain-containing protein</fullName>
    </recommendedName>
</protein>
<dbReference type="VEuPathDB" id="FungiDB:BO78DRAFT_323441"/>
<reference evidence="2 3" key="1">
    <citation type="submission" date="2018-02" db="EMBL/GenBank/DDBJ databases">
        <title>The genomes of Aspergillus section Nigri reveals drivers in fungal speciation.</title>
        <authorList>
            <consortium name="DOE Joint Genome Institute"/>
            <person name="Vesth T.C."/>
            <person name="Nybo J."/>
            <person name="Theobald S."/>
            <person name="Brandl J."/>
            <person name="Frisvad J.C."/>
            <person name="Nielsen K.F."/>
            <person name="Lyhne E.K."/>
            <person name="Kogle M.E."/>
            <person name="Kuo A."/>
            <person name="Riley R."/>
            <person name="Clum A."/>
            <person name="Nolan M."/>
            <person name="Lipzen A."/>
            <person name="Salamov A."/>
            <person name="Henrissat B."/>
            <person name="Wiebenga A."/>
            <person name="De vries R.P."/>
            <person name="Grigoriev I.V."/>
            <person name="Mortensen U.H."/>
            <person name="Andersen M.R."/>
            <person name="Baker S.E."/>
        </authorList>
    </citation>
    <scope>NUCLEOTIDE SEQUENCE [LARGE SCALE GENOMIC DNA]</scope>
    <source>
        <strain evidence="2 3">CBS 121057</strain>
    </source>
</reference>
<gene>
    <name evidence="2" type="ORF">BO78DRAFT_323441</name>
</gene>
<dbReference type="Proteomes" id="UP000248423">
    <property type="component" value="Unassembled WGS sequence"/>
</dbReference>
<dbReference type="AlphaFoldDB" id="A0A319DZM5"/>
<feature type="chain" id="PRO_5016331215" description="Ubiquitin 3 binding protein But2 C-terminal domain-containing protein" evidence="1">
    <location>
        <begin position="20"/>
        <end position="192"/>
    </location>
</feature>
<evidence type="ECO:0000313" key="2">
    <source>
        <dbReference type="EMBL" id="PYI03167.1"/>
    </source>
</evidence>
<evidence type="ECO:0000256" key="1">
    <source>
        <dbReference type="SAM" id="SignalP"/>
    </source>
</evidence>
<accession>A0A319DZM5</accession>
<keyword evidence="1" id="KW-0732">Signal</keyword>